<reference evidence="1" key="1">
    <citation type="submission" date="2021-05" db="EMBL/GenBank/DDBJ databases">
        <authorList>
            <person name="Pan Q."/>
            <person name="Jouanno E."/>
            <person name="Zahm M."/>
            <person name="Klopp C."/>
            <person name="Cabau C."/>
            <person name="Louis A."/>
            <person name="Berthelot C."/>
            <person name="Parey E."/>
            <person name="Roest Crollius H."/>
            <person name="Montfort J."/>
            <person name="Robinson-Rechavi M."/>
            <person name="Bouchez O."/>
            <person name="Lampietro C."/>
            <person name="Lopez Roques C."/>
            <person name="Donnadieu C."/>
            <person name="Postlethwait J."/>
            <person name="Bobe J."/>
            <person name="Dillon D."/>
            <person name="Chandos A."/>
            <person name="von Hippel F."/>
            <person name="Guiguen Y."/>
        </authorList>
    </citation>
    <scope>NUCLEOTIDE SEQUENCE</scope>
    <source>
        <strain evidence="1">YG-Jan2019</strain>
    </source>
</reference>
<name>A0ACC2GYV4_DALPE</name>
<comment type="caution">
    <text evidence="1">The sequence shown here is derived from an EMBL/GenBank/DDBJ whole genome shotgun (WGS) entry which is preliminary data.</text>
</comment>
<protein>
    <submittedName>
        <fullName evidence="1">Uncharacterized protein</fullName>
    </submittedName>
</protein>
<evidence type="ECO:0000313" key="1">
    <source>
        <dbReference type="EMBL" id="KAJ8008852.1"/>
    </source>
</evidence>
<accession>A0ACC2GYV4</accession>
<sequence>MNVVSRTRPVGCNSGNPCPHGSFQNLLEAISIAIKRPQQSKQDEKLLKQPMQNLTLPSWYDITQSSQKRFVDFDFPLSSSDNRYKTPCKALNRRPVFVPCVSPCYNWEKCPNIQQRNHRGLFLNEVIVLSVQQQRAEKSCEENHQSAWQPGTASVSLPAGVPTSTGDKCPSGARTALPGTPQAQTSPPERIKGGQLGVNGAIEVWRYGEAE</sequence>
<proteinExistence type="predicted"/>
<gene>
    <name evidence="1" type="ORF">DPEC_G00082750</name>
</gene>
<evidence type="ECO:0000313" key="2">
    <source>
        <dbReference type="Proteomes" id="UP001157502"/>
    </source>
</evidence>
<dbReference type="Proteomes" id="UP001157502">
    <property type="component" value="Chromosome 7"/>
</dbReference>
<organism evidence="1 2">
    <name type="scientific">Dallia pectoralis</name>
    <name type="common">Alaska blackfish</name>
    <dbReference type="NCBI Taxonomy" id="75939"/>
    <lineage>
        <taxon>Eukaryota</taxon>
        <taxon>Metazoa</taxon>
        <taxon>Chordata</taxon>
        <taxon>Craniata</taxon>
        <taxon>Vertebrata</taxon>
        <taxon>Euteleostomi</taxon>
        <taxon>Actinopterygii</taxon>
        <taxon>Neopterygii</taxon>
        <taxon>Teleostei</taxon>
        <taxon>Protacanthopterygii</taxon>
        <taxon>Esociformes</taxon>
        <taxon>Umbridae</taxon>
        <taxon>Dallia</taxon>
    </lineage>
</organism>
<keyword evidence="2" id="KW-1185">Reference proteome</keyword>
<dbReference type="EMBL" id="CM055734">
    <property type="protein sequence ID" value="KAJ8008852.1"/>
    <property type="molecule type" value="Genomic_DNA"/>
</dbReference>